<dbReference type="InterPro" id="IPR044861">
    <property type="entry name" value="IPNS-like_FE2OG_OXY"/>
</dbReference>
<accession>A0A8B8LVW5</accession>
<comment type="cofactor">
    <cofactor evidence="1">
        <name>Fe cation</name>
        <dbReference type="ChEBI" id="CHEBI:24875"/>
    </cofactor>
</comment>
<keyword evidence="8" id="KW-1185">Reference proteome</keyword>
<reference evidence="9" key="2">
    <citation type="submission" date="2025-08" db="UniProtKB">
        <authorList>
            <consortium name="RefSeq"/>
        </authorList>
    </citation>
    <scope>IDENTIFICATION</scope>
    <source>
        <tissue evidence="9">Young leaves</tissue>
    </source>
</reference>
<dbReference type="GO" id="GO:0046872">
    <property type="term" value="F:metal ion binding"/>
    <property type="evidence" value="ECO:0007669"/>
    <property type="project" value="UniProtKB-KW"/>
</dbReference>
<keyword evidence="5 6" id="KW-0408">Iron</keyword>
<dbReference type="Proteomes" id="UP000694853">
    <property type="component" value="Unplaced"/>
</dbReference>
<sequence length="369" mass="41730">MVVTTSTIELETSRAERESFDETKLGVKGLLDSGVTKIPRMFYSTKLEGYTETSQSGSNLSVPIIDLKDIHTNSTLHVEVLNNIRSACKEWGFFQVVNHGIPIEVLDEMICGIRRFHEQDAEVRKSFYSRDSEKRVRYFSNGSLFRDLDQGANWRDSIAFVANPDPPNPEEIPAVCRDIVTEYSKKVRALGVTIFELLSEALGLDPSYLEKMDCAEALFIMGQYYPACPEPELTLGSTKHTDMDFMTILLQDQMGGLQVLHDNHWINVAPVHGALIINIGDLLQLMTNDLFISVYHRVLSRNIGPRISVVSFFMNFTMSKCTSKVYGPIKELLSEENPLIYRGITMADFLTHYYSKGLDGNSCLQPFRI</sequence>
<reference evidence="8" key="1">
    <citation type="journal article" date="2019" name="Toxins">
        <title>Detection of Abrin-Like and Prepropulchellin-Like Toxin Genes and Transcripts Using Whole Genome Sequencing and Full-Length Transcript Sequencing of Abrus precatorius.</title>
        <authorList>
            <person name="Hovde B.T."/>
            <person name="Daligault H.E."/>
            <person name="Hanschen E.R."/>
            <person name="Kunde Y.A."/>
            <person name="Johnson M.B."/>
            <person name="Starkenburg S.R."/>
            <person name="Johnson S.L."/>
        </authorList>
    </citation>
    <scope>NUCLEOTIDE SEQUENCE [LARGE SCALE GENOMIC DNA]</scope>
</reference>
<dbReference type="PANTHER" id="PTHR10209">
    <property type="entry name" value="OXIDOREDUCTASE, 2OG-FE II OXYGENASE FAMILY PROTEIN"/>
    <property type="match status" value="1"/>
</dbReference>
<dbReference type="RefSeq" id="XP_027359044.1">
    <property type="nucleotide sequence ID" value="XM_027503243.1"/>
</dbReference>
<dbReference type="InterPro" id="IPR026992">
    <property type="entry name" value="DIOX_N"/>
</dbReference>
<dbReference type="Pfam" id="PF03171">
    <property type="entry name" value="2OG-FeII_Oxy"/>
    <property type="match status" value="1"/>
</dbReference>
<evidence type="ECO:0000256" key="5">
    <source>
        <dbReference type="ARBA" id="ARBA00023004"/>
    </source>
</evidence>
<comment type="similarity">
    <text evidence="2 6">Belongs to the iron/ascorbate-dependent oxidoreductase family.</text>
</comment>
<evidence type="ECO:0000256" key="2">
    <source>
        <dbReference type="ARBA" id="ARBA00008056"/>
    </source>
</evidence>
<evidence type="ECO:0000256" key="1">
    <source>
        <dbReference type="ARBA" id="ARBA00001962"/>
    </source>
</evidence>
<evidence type="ECO:0000313" key="9">
    <source>
        <dbReference type="RefSeq" id="XP_027359044.1"/>
    </source>
</evidence>
<evidence type="ECO:0000256" key="6">
    <source>
        <dbReference type="RuleBase" id="RU003682"/>
    </source>
</evidence>
<protein>
    <submittedName>
        <fullName evidence="9">1-aminocyclopropane-1-carboxylate oxidase homolog 1-like</fullName>
    </submittedName>
</protein>
<keyword evidence="4 6" id="KW-0560">Oxidoreductase</keyword>
<name>A0A8B8LVW5_ABRPR</name>
<dbReference type="PROSITE" id="PS51471">
    <property type="entry name" value="FE2OG_OXY"/>
    <property type="match status" value="1"/>
</dbReference>
<dbReference type="KEGG" id="aprc:113867777"/>
<dbReference type="GeneID" id="113867777"/>
<evidence type="ECO:0000259" key="7">
    <source>
        <dbReference type="PROSITE" id="PS51471"/>
    </source>
</evidence>
<evidence type="ECO:0000313" key="8">
    <source>
        <dbReference type="Proteomes" id="UP000694853"/>
    </source>
</evidence>
<dbReference type="AlphaFoldDB" id="A0A8B8LVW5"/>
<dbReference type="FunFam" id="2.60.120.330:FF:000005">
    <property type="entry name" value="1-aminocyclopropane-1-carboxylate oxidase homolog 1"/>
    <property type="match status" value="1"/>
</dbReference>
<dbReference type="GO" id="GO:0051213">
    <property type="term" value="F:dioxygenase activity"/>
    <property type="evidence" value="ECO:0007669"/>
    <property type="project" value="UniProtKB-ARBA"/>
</dbReference>
<organism evidence="8 9">
    <name type="scientific">Abrus precatorius</name>
    <name type="common">Indian licorice</name>
    <name type="synonym">Glycine abrus</name>
    <dbReference type="NCBI Taxonomy" id="3816"/>
    <lineage>
        <taxon>Eukaryota</taxon>
        <taxon>Viridiplantae</taxon>
        <taxon>Streptophyta</taxon>
        <taxon>Embryophyta</taxon>
        <taxon>Tracheophyta</taxon>
        <taxon>Spermatophyta</taxon>
        <taxon>Magnoliopsida</taxon>
        <taxon>eudicotyledons</taxon>
        <taxon>Gunneridae</taxon>
        <taxon>Pentapetalae</taxon>
        <taxon>rosids</taxon>
        <taxon>fabids</taxon>
        <taxon>Fabales</taxon>
        <taxon>Fabaceae</taxon>
        <taxon>Papilionoideae</taxon>
        <taxon>50 kb inversion clade</taxon>
        <taxon>NPAAA clade</taxon>
        <taxon>indigoferoid/millettioid clade</taxon>
        <taxon>Abreae</taxon>
        <taxon>Abrus</taxon>
    </lineage>
</organism>
<evidence type="ECO:0000256" key="4">
    <source>
        <dbReference type="ARBA" id="ARBA00023002"/>
    </source>
</evidence>
<evidence type="ECO:0000256" key="3">
    <source>
        <dbReference type="ARBA" id="ARBA00022723"/>
    </source>
</evidence>
<dbReference type="Pfam" id="PF14226">
    <property type="entry name" value="DIOX_N"/>
    <property type="match status" value="1"/>
</dbReference>
<gene>
    <name evidence="9" type="primary">LOC113867777</name>
</gene>
<dbReference type="Gene3D" id="2.60.120.330">
    <property type="entry name" value="B-lactam Antibiotic, Isopenicillin N Synthase, Chain"/>
    <property type="match status" value="1"/>
</dbReference>
<dbReference type="OrthoDB" id="288590at2759"/>
<feature type="domain" description="Fe2OG dioxygenase" evidence="7">
    <location>
        <begin position="214"/>
        <end position="316"/>
    </location>
</feature>
<dbReference type="PANTHER" id="PTHR10209:SF695">
    <property type="entry name" value="2-OXOGLUTARATE-DEPENDENT DIOXYGENASE"/>
    <property type="match status" value="1"/>
</dbReference>
<keyword evidence="3 6" id="KW-0479">Metal-binding</keyword>
<dbReference type="InterPro" id="IPR027443">
    <property type="entry name" value="IPNS-like_sf"/>
</dbReference>
<dbReference type="SUPFAM" id="SSF51197">
    <property type="entry name" value="Clavaminate synthase-like"/>
    <property type="match status" value="1"/>
</dbReference>
<dbReference type="InterPro" id="IPR005123">
    <property type="entry name" value="Oxoglu/Fe-dep_dioxygenase_dom"/>
</dbReference>
<proteinExistence type="inferred from homology"/>